<reference evidence="7 8" key="1">
    <citation type="journal article" date="2023" name="Plants (Basel)">
        <title>Bridging the Gap: Combining Genomics and Transcriptomics Approaches to Understand Stylosanthes scabra, an Orphan Legume from the Brazilian Caatinga.</title>
        <authorList>
            <person name="Ferreira-Neto J.R.C."/>
            <person name="da Silva M.D."/>
            <person name="Binneck E."/>
            <person name="de Melo N.F."/>
            <person name="da Silva R.H."/>
            <person name="de Melo A.L.T.M."/>
            <person name="Pandolfi V."/>
            <person name="Bustamante F.O."/>
            <person name="Brasileiro-Vidal A.C."/>
            <person name="Benko-Iseppon A.M."/>
        </authorList>
    </citation>
    <scope>NUCLEOTIDE SEQUENCE [LARGE SCALE GENOMIC DNA]</scope>
    <source>
        <tissue evidence="7">Leaves</tissue>
    </source>
</reference>
<evidence type="ECO:0000256" key="2">
    <source>
        <dbReference type="ARBA" id="ARBA00022771"/>
    </source>
</evidence>
<accession>A0ABU6T673</accession>
<comment type="caution">
    <text evidence="7">The sequence shown here is derived from an EMBL/GenBank/DDBJ whole genome shotgun (WGS) entry which is preliminary data.</text>
</comment>
<evidence type="ECO:0000256" key="4">
    <source>
        <dbReference type="PROSITE-ProRule" id="PRU01343"/>
    </source>
</evidence>
<dbReference type="PANTHER" id="PTHR33248">
    <property type="entry name" value="ZINC ION-BINDING PROTEIN"/>
    <property type="match status" value="1"/>
</dbReference>
<feature type="domain" description="GRF-type" evidence="6">
    <location>
        <begin position="45"/>
        <end position="88"/>
    </location>
</feature>
<dbReference type="Proteomes" id="UP001341840">
    <property type="component" value="Unassembled WGS sequence"/>
</dbReference>
<feature type="region of interest" description="Disordered" evidence="5">
    <location>
        <begin position="1"/>
        <end position="40"/>
    </location>
</feature>
<gene>
    <name evidence="7" type="ORF">PIB30_013834</name>
</gene>
<dbReference type="InterPro" id="IPR010666">
    <property type="entry name" value="Znf_GRF"/>
</dbReference>
<sequence length="131" mass="14803">MEEMTMEGKVCASKSDESWSGIAPGRSSDDGTTYRRKKKFSAPNCDCGAYAILFQSSTSANPNRLFFGCSKFKTTTPHCEYFAWLDEYVDAFPVYEAVQTTQDADSIRKLEEKMVFLEKQFAEGKKEKEVA</sequence>
<evidence type="ECO:0000313" key="8">
    <source>
        <dbReference type="Proteomes" id="UP001341840"/>
    </source>
</evidence>
<dbReference type="Pfam" id="PF06839">
    <property type="entry name" value="Zn_ribbon_GRF"/>
    <property type="match status" value="1"/>
</dbReference>
<evidence type="ECO:0000256" key="3">
    <source>
        <dbReference type="ARBA" id="ARBA00022833"/>
    </source>
</evidence>
<keyword evidence="8" id="KW-1185">Reference proteome</keyword>
<keyword evidence="2 4" id="KW-0863">Zinc-finger</keyword>
<evidence type="ECO:0000259" key="6">
    <source>
        <dbReference type="PROSITE" id="PS51999"/>
    </source>
</evidence>
<name>A0ABU6T673_9FABA</name>
<dbReference type="EMBL" id="JASCZI010090657">
    <property type="protein sequence ID" value="MED6144227.1"/>
    <property type="molecule type" value="Genomic_DNA"/>
</dbReference>
<dbReference type="PROSITE" id="PS51999">
    <property type="entry name" value="ZF_GRF"/>
    <property type="match status" value="1"/>
</dbReference>
<keyword evidence="1" id="KW-0479">Metal-binding</keyword>
<organism evidence="7 8">
    <name type="scientific">Stylosanthes scabra</name>
    <dbReference type="NCBI Taxonomy" id="79078"/>
    <lineage>
        <taxon>Eukaryota</taxon>
        <taxon>Viridiplantae</taxon>
        <taxon>Streptophyta</taxon>
        <taxon>Embryophyta</taxon>
        <taxon>Tracheophyta</taxon>
        <taxon>Spermatophyta</taxon>
        <taxon>Magnoliopsida</taxon>
        <taxon>eudicotyledons</taxon>
        <taxon>Gunneridae</taxon>
        <taxon>Pentapetalae</taxon>
        <taxon>rosids</taxon>
        <taxon>fabids</taxon>
        <taxon>Fabales</taxon>
        <taxon>Fabaceae</taxon>
        <taxon>Papilionoideae</taxon>
        <taxon>50 kb inversion clade</taxon>
        <taxon>dalbergioids sensu lato</taxon>
        <taxon>Dalbergieae</taxon>
        <taxon>Pterocarpus clade</taxon>
        <taxon>Stylosanthes</taxon>
    </lineage>
</organism>
<evidence type="ECO:0000313" key="7">
    <source>
        <dbReference type="EMBL" id="MED6144227.1"/>
    </source>
</evidence>
<protein>
    <recommendedName>
        <fullName evidence="6">GRF-type domain-containing protein</fullName>
    </recommendedName>
</protein>
<proteinExistence type="predicted"/>
<evidence type="ECO:0000256" key="1">
    <source>
        <dbReference type="ARBA" id="ARBA00022723"/>
    </source>
</evidence>
<keyword evidence="3" id="KW-0862">Zinc</keyword>
<evidence type="ECO:0000256" key="5">
    <source>
        <dbReference type="SAM" id="MobiDB-lite"/>
    </source>
</evidence>